<protein>
    <submittedName>
        <fullName evidence="3">ABC transporter substrate-binding protein</fullName>
    </submittedName>
</protein>
<dbReference type="Gene3D" id="3.40.190.100">
    <property type="entry name" value="Glycine betaine-binding periplasmic protein, domain 2"/>
    <property type="match status" value="1"/>
</dbReference>
<name>A0A853HT21_9GAMM</name>
<feature type="domain" description="ABC-type glycine betaine transport system substrate-binding" evidence="2">
    <location>
        <begin position="28"/>
        <end position="306"/>
    </location>
</feature>
<feature type="signal peptide" evidence="1">
    <location>
        <begin position="1"/>
        <end position="20"/>
    </location>
</feature>
<dbReference type="Gene3D" id="3.10.105.10">
    <property type="entry name" value="Dipeptide-binding Protein, Domain 3"/>
    <property type="match status" value="2"/>
</dbReference>
<accession>A0A853HT21</accession>
<dbReference type="GO" id="GO:0022857">
    <property type="term" value="F:transmembrane transporter activity"/>
    <property type="evidence" value="ECO:0007669"/>
    <property type="project" value="InterPro"/>
</dbReference>
<dbReference type="RefSeq" id="WP_180566969.1">
    <property type="nucleotide sequence ID" value="NZ_JACCKB010000003.1"/>
</dbReference>
<dbReference type="AlphaFoldDB" id="A0A853HT21"/>
<dbReference type="SUPFAM" id="SSF53850">
    <property type="entry name" value="Periplasmic binding protein-like II"/>
    <property type="match status" value="1"/>
</dbReference>
<evidence type="ECO:0000259" key="2">
    <source>
        <dbReference type="Pfam" id="PF04069"/>
    </source>
</evidence>
<feature type="chain" id="PRO_5032717425" evidence="1">
    <location>
        <begin position="21"/>
        <end position="327"/>
    </location>
</feature>
<evidence type="ECO:0000313" key="4">
    <source>
        <dbReference type="Proteomes" id="UP000569732"/>
    </source>
</evidence>
<dbReference type="CDD" id="cd13641">
    <property type="entry name" value="PBP2_HisX_like"/>
    <property type="match status" value="1"/>
</dbReference>
<gene>
    <name evidence="3" type="ORF">H0A36_02850</name>
</gene>
<sequence>MKKLLFFLCLTMTLASTTHAKECEIDRKIRFAGMNWLSNQITVEIERFILEKGYGCTTTVETGDTLPMLAAITRGDVDIMAEVWINSVSKAWNKGVKEGQVKSLGDVYTGGIEGWFIPKYLAKKYPNLKSVSDLPKYKHLFKDREAPGKGRFYSCPIGWACEVINQNLIKAFQLEDQYNVFSPGTGAALKASITSHYKRRKPILFYYWAPTAVLGKYDMVKLTMPPYDKTGHLCNTNPECTKPYPGNYPVAAIKTGVHTDFAEAAPQLVDFISKVKIPTQEVNKLLAWADEEGAESTEVAHYFLKNYEPLWTQWVPGDVAKQVKAAL</sequence>
<proteinExistence type="predicted"/>
<keyword evidence="4" id="KW-1185">Reference proteome</keyword>
<reference evidence="3 4" key="1">
    <citation type="submission" date="2020-07" db="EMBL/GenBank/DDBJ databases">
        <title>Endozoicomonas sp. nov., isolated from sediment.</title>
        <authorList>
            <person name="Gu T."/>
        </authorList>
    </citation>
    <scope>NUCLEOTIDE SEQUENCE [LARGE SCALE GENOMIC DNA]</scope>
    <source>
        <strain evidence="3 4">SM1973</strain>
    </source>
</reference>
<evidence type="ECO:0000256" key="1">
    <source>
        <dbReference type="SAM" id="SignalP"/>
    </source>
</evidence>
<dbReference type="Pfam" id="PF04069">
    <property type="entry name" value="OpuAC"/>
    <property type="match status" value="1"/>
</dbReference>
<dbReference type="Proteomes" id="UP000569732">
    <property type="component" value="Unassembled WGS sequence"/>
</dbReference>
<dbReference type="GO" id="GO:0043190">
    <property type="term" value="C:ATP-binding cassette (ABC) transporter complex"/>
    <property type="evidence" value="ECO:0007669"/>
    <property type="project" value="InterPro"/>
</dbReference>
<comment type="caution">
    <text evidence="3">The sequence shown here is derived from an EMBL/GenBank/DDBJ whole genome shotgun (WGS) entry which is preliminary data.</text>
</comment>
<dbReference type="InterPro" id="IPR007210">
    <property type="entry name" value="ABC_Gly_betaine_transp_sub-bd"/>
</dbReference>
<organism evidence="3 4">
    <name type="scientific">Spartinivicinus marinus</name>
    <dbReference type="NCBI Taxonomy" id="2994442"/>
    <lineage>
        <taxon>Bacteria</taxon>
        <taxon>Pseudomonadati</taxon>
        <taxon>Pseudomonadota</taxon>
        <taxon>Gammaproteobacteria</taxon>
        <taxon>Oceanospirillales</taxon>
        <taxon>Zooshikellaceae</taxon>
        <taxon>Spartinivicinus</taxon>
    </lineage>
</organism>
<keyword evidence="1" id="KW-0732">Signal</keyword>
<evidence type="ECO:0000313" key="3">
    <source>
        <dbReference type="EMBL" id="NYZ64930.1"/>
    </source>
</evidence>
<dbReference type="EMBL" id="JACCKB010000003">
    <property type="protein sequence ID" value="NYZ64930.1"/>
    <property type="molecule type" value="Genomic_DNA"/>
</dbReference>